<dbReference type="InterPro" id="IPR015002">
    <property type="entry name" value="T6SS_Tdi1_C"/>
</dbReference>
<accession>A0A371RIL9</accession>
<dbReference type="EMBL" id="QUQO01000001">
    <property type="protein sequence ID" value="RFB05291.1"/>
    <property type="molecule type" value="Genomic_DNA"/>
</dbReference>
<evidence type="ECO:0000313" key="2">
    <source>
        <dbReference type="EMBL" id="RFB05291.1"/>
    </source>
</evidence>
<dbReference type="InParanoid" id="A0A371RIL9"/>
<dbReference type="Proteomes" id="UP000264589">
    <property type="component" value="Unassembled WGS sequence"/>
</dbReference>
<gene>
    <name evidence="2" type="ORF">DX908_08495</name>
</gene>
<evidence type="ECO:0000313" key="3">
    <source>
        <dbReference type="Proteomes" id="UP000264589"/>
    </source>
</evidence>
<comment type="caution">
    <text evidence="2">The sequence shown here is derived from an EMBL/GenBank/DDBJ whole genome shotgun (WGS) entry which is preliminary data.</text>
</comment>
<proteinExistence type="predicted"/>
<reference evidence="2 3" key="1">
    <citation type="submission" date="2018-08" db="EMBL/GenBank/DDBJ databases">
        <title>Parvularcula sp. SM1705, isolated from surface water of the South Sea China.</title>
        <authorList>
            <person name="Sun L."/>
        </authorList>
    </citation>
    <scope>NUCLEOTIDE SEQUENCE [LARGE SCALE GENOMIC DNA]</scope>
    <source>
        <strain evidence="2 3">SM1705</strain>
    </source>
</reference>
<organism evidence="2 3">
    <name type="scientific">Parvularcula marina</name>
    <dbReference type="NCBI Taxonomy" id="2292771"/>
    <lineage>
        <taxon>Bacteria</taxon>
        <taxon>Pseudomonadati</taxon>
        <taxon>Pseudomonadota</taxon>
        <taxon>Alphaproteobacteria</taxon>
        <taxon>Parvularculales</taxon>
        <taxon>Parvularculaceae</taxon>
        <taxon>Parvularcula</taxon>
    </lineage>
</organism>
<sequence length="130" mass="14797">MEPLEIVARNEFGNLIIRDHDGRYWRLCPEDVYCEVVADSKEHFDSLWRDLDFVADWEMAVLVEAARESLGVLPEDWSYCLVIPGALSGAYEMSNVKSAPLVELIKFSGYLGKQIRDLPDGAQVQLKFTD</sequence>
<feature type="domain" description="T6SS immunity protein Tdi1 C-terminal" evidence="1">
    <location>
        <begin position="40"/>
        <end position="109"/>
    </location>
</feature>
<dbReference type="AlphaFoldDB" id="A0A371RIL9"/>
<evidence type="ECO:0000259" key="1">
    <source>
        <dbReference type="Pfam" id="PF08906"/>
    </source>
</evidence>
<name>A0A371RIL9_9PROT</name>
<protein>
    <submittedName>
        <fullName evidence="2">DUF1851 domain-containing protein</fullName>
    </submittedName>
</protein>
<dbReference type="Pfam" id="PF08906">
    <property type="entry name" value="T6SS_Tdi1_C"/>
    <property type="match status" value="1"/>
</dbReference>
<keyword evidence="3" id="KW-1185">Reference proteome</keyword>
<dbReference type="OrthoDB" id="672028at2"/>